<dbReference type="PANTHER" id="PTHR35005">
    <property type="entry name" value="3-DEHYDRO-SCYLLO-INOSOSE HYDROLASE"/>
    <property type="match status" value="1"/>
</dbReference>
<evidence type="ECO:0000313" key="6">
    <source>
        <dbReference type="EMBL" id="KYH33911.1"/>
    </source>
</evidence>
<dbReference type="Gene3D" id="3.40.50.10310">
    <property type="entry name" value="Creatininase"/>
    <property type="match status" value="1"/>
</dbReference>
<keyword evidence="3 6" id="KW-0378">Hydrolase</keyword>
<evidence type="ECO:0000256" key="4">
    <source>
        <dbReference type="ARBA" id="ARBA00022833"/>
    </source>
</evidence>
<dbReference type="InterPro" id="IPR003785">
    <property type="entry name" value="Creatininase/forma_Hydrolase"/>
</dbReference>
<evidence type="ECO:0000256" key="2">
    <source>
        <dbReference type="ARBA" id="ARBA00022723"/>
    </source>
</evidence>
<dbReference type="GO" id="GO:0009231">
    <property type="term" value="P:riboflavin biosynthetic process"/>
    <property type="evidence" value="ECO:0007669"/>
    <property type="project" value="TreeGrafter"/>
</dbReference>
<sequence length="256" mass="28898">MARLLEELTSQEVDAFNREETIVLLPVGATEQHGKHLPVGTDTMILKSVLERVLKDIDPEIPLLITPVIPVGKSNEHLNFIGTISFSYATLRGVIEDICKSIARHGFKKIAIFNSHGGNTDTLTSLCRDLRDQLNVQVFVIDWWFTNFWEDILKEIQESPRDGVFHACELETSIIMYTFPHLVKREQIVASFPPEPLRSNKYVTIFGPVTMGWRTEDISANGVIGDPTKATSEKGRLLVEFAARKIIEIIQEIQSL</sequence>
<dbReference type="GO" id="GO:0046872">
    <property type="term" value="F:metal ion binding"/>
    <property type="evidence" value="ECO:0007669"/>
    <property type="project" value="UniProtKB-KW"/>
</dbReference>
<comment type="similarity">
    <text evidence="5">Belongs to the creatininase superfamily.</text>
</comment>
<dbReference type="Proteomes" id="UP000075670">
    <property type="component" value="Unassembled WGS sequence"/>
</dbReference>
<dbReference type="RefSeq" id="WP_064774316.1">
    <property type="nucleotide sequence ID" value="NZ_LTBC01000001.1"/>
</dbReference>
<evidence type="ECO:0000313" key="7">
    <source>
        <dbReference type="Proteomes" id="UP000075670"/>
    </source>
</evidence>
<dbReference type="EMBL" id="LTBC01000001">
    <property type="protein sequence ID" value="KYH33911.1"/>
    <property type="molecule type" value="Genomic_DNA"/>
</dbReference>
<dbReference type="PATRIC" id="fig|1122241.3.peg.663"/>
<accession>A0A151B1X0</accession>
<name>A0A151B1X0_9FIRM</name>
<keyword evidence="4" id="KW-0862">Zinc</keyword>
<dbReference type="Pfam" id="PF02633">
    <property type="entry name" value="Creatininase"/>
    <property type="match status" value="1"/>
</dbReference>
<keyword evidence="7" id="KW-1185">Reference proteome</keyword>
<organism evidence="6 7">
    <name type="scientific">Moorella mulderi DSM 14980</name>
    <dbReference type="NCBI Taxonomy" id="1122241"/>
    <lineage>
        <taxon>Bacteria</taxon>
        <taxon>Bacillati</taxon>
        <taxon>Bacillota</taxon>
        <taxon>Clostridia</taxon>
        <taxon>Neomoorellales</taxon>
        <taxon>Neomoorellaceae</taxon>
        <taxon>Neomoorella</taxon>
    </lineage>
</organism>
<dbReference type="PANTHER" id="PTHR35005:SF1">
    <property type="entry name" value="2-AMINO-5-FORMYLAMINO-6-RIBOSYLAMINOPYRIMIDIN-4(3H)-ONE 5'-MONOPHOSPHATE DEFORMYLASE"/>
    <property type="match status" value="1"/>
</dbReference>
<evidence type="ECO:0000256" key="1">
    <source>
        <dbReference type="ARBA" id="ARBA00001947"/>
    </source>
</evidence>
<keyword evidence="2" id="KW-0479">Metal-binding</keyword>
<dbReference type="AlphaFoldDB" id="A0A151B1X0"/>
<comment type="cofactor">
    <cofactor evidence="1">
        <name>Zn(2+)</name>
        <dbReference type="ChEBI" id="CHEBI:29105"/>
    </cofactor>
</comment>
<evidence type="ECO:0000256" key="5">
    <source>
        <dbReference type="ARBA" id="ARBA00024029"/>
    </source>
</evidence>
<dbReference type="SUPFAM" id="SSF102215">
    <property type="entry name" value="Creatininase"/>
    <property type="match status" value="1"/>
</dbReference>
<dbReference type="OrthoDB" id="9801445at2"/>
<dbReference type="GO" id="GO:0047789">
    <property type="term" value="F:creatininase activity"/>
    <property type="evidence" value="ECO:0007669"/>
    <property type="project" value="UniProtKB-EC"/>
</dbReference>
<comment type="caution">
    <text evidence="6">The sequence shown here is derived from an EMBL/GenBank/DDBJ whole genome shotgun (WGS) entry which is preliminary data.</text>
</comment>
<gene>
    <name evidence="6" type="primary">crnA_2</name>
    <name evidence="6" type="ORF">MOMUL_06290</name>
</gene>
<dbReference type="GO" id="GO:0016811">
    <property type="term" value="F:hydrolase activity, acting on carbon-nitrogen (but not peptide) bonds, in linear amides"/>
    <property type="evidence" value="ECO:0007669"/>
    <property type="project" value="TreeGrafter"/>
</dbReference>
<dbReference type="EC" id="3.5.2.10" evidence="6"/>
<protein>
    <submittedName>
        <fullName evidence="6">Creatinine amidohydrolase</fullName>
        <ecNumber evidence="6">3.5.2.10</ecNumber>
    </submittedName>
</protein>
<reference evidence="6 7" key="1">
    <citation type="submission" date="2016-02" db="EMBL/GenBank/DDBJ databases">
        <title>Genome sequence of Moorella mulderi DSM 14980.</title>
        <authorList>
            <person name="Poehlein A."/>
            <person name="Daniel R."/>
        </authorList>
    </citation>
    <scope>NUCLEOTIDE SEQUENCE [LARGE SCALE GENOMIC DNA]</scope>
    <source>
        <strain evidence="6 7">DSM 14980</strain>
    </source>
</reference>
<dbReference type="InterPro" id="IPR024087">
    <property type="entry name" value="Creatininase-like_sf"/>
</dbReference>
<evidence type="ECO:0000256" key="3">
    <source>
        <dbReference type="ARBA" id="ARBA00022801"/>
    </source>
</evidence>
<proteinExistence type="inferred from homology"/>